<proteinExistence type="predicted"/>
<comment type="caution">
    <text evidence="1">The sequence shown here is derived from an EMBL/GenBank/DDBJ whole genome shotgun (WGS) entry which is preliminary data.</text>
</comment>
<gene>
    <name evidence="1" type="ORF">AR686_06555</name>
</gene>
<organism evidence="1 2">
    <name type="scientific">Chryseobacterium aquaticum subsp. greenlandense</name>
    <dbReference type="NCBI Taxonomy" id="345663"/>
    <lineage>
        <taxon>Bacteria</taxon>
        <taxon>Pseudomonadati</taxon>
        <taxon>Bacteroidota</taxon>
        <taxon>Flavobacteriia</taxon>
        <taxon>Flavobacteriales</taxon>
        <taxon>Weeksellaceae</taxon>
        <taxon>Chryseobacterium group</taxon>
        <taxon>Chryseobacterium</taxon>
    </lineage>
</organism>
<dbReference type="AlphaFoldDB" id="A0A101CHR2"/>
<dbReference type="Proteomes" id="UP000054388">
    <property type="component" value="Unassembled WGS sequence"/>
</dbReference>
<name>A0A101CHR2_9FLAO</name>
<sequence length="189" mass="22467">MKKSPNMIGYFSKFLQDKQMYSSHLSLYVALFELWERNKFRSPFSICRKEVMKLSKIKSYATYHKCIKEVQKAGFVVYLPNYNSYEGSLIEIIDYRTFGEDDVVEVQCSEYSNNETVVFSIPKFCEVELYFSERDLLSDEAEFFYSTYQTKYWKLSNNTDMKCWKSAARNWISKLKNANQTSMYEGNRS</sequence>
<accession>A0A101CHR2</accession>
<reference evidence="1 2" key="1">
    <citation type="submission" date="2015-10" db="EMBL/GenBank/DDBJ databases">
        <title>Genome sequence of Chryseobacterium greenlandense.</title>
        <authorList>
            <person name="Newman J."/>
            <person name="Fischer K."/>
            <person name="Miller J."/>
        </authorList>
    </citation>
    <scope>NUCLEOTIDE SEQUENCE [LARGE SCALE GENOMIC DNA]</scope>
    <source>
        <strain evidence="1 2">UMB34</strain>
    </source>
</reference>
<dbReference type="EMBL" id="LMAI01000004">
    <property type="protein sequence ID" value="KUJ56230.1"/>
    <property type="molecule type" value="Genomic_DNA"/>
</dbReference>
<protein>
    <submittedName>
        <fullName evidence="1">Uncharacterized protein</fullName>
    </submittedName>
</protein>
<evidence type="ECO:0000313" key="2">
    <source>
        <dbReference type="Proteomes" id="UP000054388"/>
    </source>
</evidence>
<dbReference type="RefSeq" id="WP_059136236.1">
    <property type="nucleotide sequence ID" value="NZ_LMAI01000004.1"/>
</dbReference>
<evidence type="ECO:0000313" key="1">
    <source>
        <dbReference type="EMBL" id="KUJ56230.1"/>
    </source>
</evidence>